<accession>A0A8H3HB55</accession>
<evidence type="ECO:0000313" key="3">
    <source>
        <dbReference type="Proteomes" id="UP000663888"/>
    </source>
</evidence>
<name>A0A8H3HB55_9AGAM</name>
<dbReference type="InterPro" id="IPR036322">
    <property type="entry name" value="WD40_repeat_dom_sf"/>
</dbReference>
<sequence>MRRPYPVMEFKAGHKYDCRSVALAHPDGIPIIFTGTDDREQIKVWDLRVSACMYELATGNNEVNSLCWDANEDYFEYGFDAGEDRVYRYVLKEEPDRYVLPEYGRATEHSSMDDDDDDDDSEMIVIPKSTTPMTTKSGLLPVQT</sequence>
<dbReference type="Gene3D" id="2.130.10.10">
    <property type="entry name" value="YVTN repeat-like/Quinoprotein amine dehydrogenase"/>
    <property type="match status" value="1"/>
</dbReference>
<evidence type="ECO:0000313" key="2">
    <source>
        <dbReference type="EMBL" id="CAE6499741.1"/>
    </source>
</evidence>
<dbReference type="InterPro" id="IPR015943">
    <property type="entry name" value="WD40/YVTN_repeat-like_dom_sf"/>
</dbReference>
<organism evidence="2 3">
    <name type="scientific">Rhizoctonia solani</name>
    <dbReference type="NCBI Taxonomy" id="456999"/>
    <lineage>
        <taxon>Eukaryota</taxon>
        <taxon>Fungi</taxon>
        <taxon>Dikarya</taxon>
        <taxon>Basidiomycota</taxon>
        <taxon>Agaricomycotina</taxon>
        <taxon>Agaricomycetes</taxon>
        <taxon>Cantharellales</taxon>
        <taxon>Ceratobasidiaceae</taxon>
        <taxon>Rhizoctonia</taxon>
    </lineage>
</organism>
<feature type="region of interest" description="Disordered" evidence="1">
    <location>
        <begin position="102"/>
        <end position="121"/>
    </location>
</feature>
<feature type="compositionally biased region" description="Basic and acidic residues" evidence="1">
    <location>
        <begin position="102"/>
        <end position="112"/>
    </location>
</feature>
<dbReference type="Proteomes" id="UP000663888">
    <property type="component" value="Unassembled WGS sequence"/>
</dbReference>
<dbReference type="SUPFAM" id="SSF50978">
    <property type="entry name" value="WD40 repeat-like"/>
    <property type="match status" value="1"/>
</dbReference>
<protein>
    <submittedName>
        <fullName evidence="2">Uncharacterized protein</fullName>
    </submittedName>
</protein>
<gene>
    <name evidence="2" type="ORF">RDB_LOCUS151461</name>
</gene>
<dbReference type="EMBL" id="CAJMWX010001635">
    <property type="protein sequence ID" value="CAE6499741.1"/>
    <property type="molecule type" value="Genomic_DNA"/>
</dbReference>
<dbReference type="AlphaFoldDB" id="A0A8H3HB55"/>
<comment type="caution">
    <text evidence="2">The sequence shown here is derived from an EMBL/GenBank/DDBJ whole genome shotgun (WGS) entry which is preliminary data.</text>
</comment>
<reference evidence="2" key="1">
    <citation type="submission" date="2021-01" db="EMBL/GenBank/DDBJ databases">
        <authorList>
            <person name="Kaushik A."/>
        </authorList>
    </citation>
    <scope>NUCLEOTIDE SEQUENCE</scope>
    <source>
        <strain evidence="2">AG4-R118</strain>
    </source>
</reference>
<proteinExistence type="predicted"/>
<evidence type="ECO:0000256" key="1">
    <source>
        <dbReference type="SAM" id="MobiDB-lite"/>
    </source>
</evidence>